<dbReference type="AlphaFoldDB" id="A0A8X6MRG4"/>
<feature type="non-terminal residue" evidence="1">
    <location>
        <position position="1"/>
    </location>
</feature>
<dbReference type="Proteomes" id="UP000887013">
    <property type="component" value="Unassembled WGS sequence"/>
</dbReference>
<proteinExistence type="predicted"/>
<gene>
    <name evidence="1" type="ORF">NPIL_81051</name>
</gene>
<dbReference type="EMBL" id="BMAW01096248">
    <property type="protein sequence ID" value="GFS73873.1"/>
    <property type="molecule type" value="Genomic_DNA"/>
</dbReference>
<evidence type="ECO:0000313" key="1">
    <source>
        <dbReference type="EMBL" id="GFS73873.1"/>
    </source>
</evidence>
<name>A0A8X6MRG4_NEPPI</name>
<organism evidence="1 2">
    <name type="scientific">Nephila pilipes</name>
    <name type="common">Giant wood spider</name>
    <name type="synonym">Nephila maculata</name>
    <dbReference type="NCBI Taxonomy" id="299642"/>
    <lineage>
        <taxon>Eukaryota</taxon>
        <taxon>Metazoa</taxon>
        <taxon>Ecdysozoa</taxon>
        <taxon>Arthropoda</taxon>
        <taxon>Chelicerata</taxon>
        <taxon>Arachnida</taxon>
        <taxon>Araneae</taxon>
        <taxon>Araneomorphae</taxon>
        <taxon>Entelegynae</taxon>
        <taxon>Araneoidea</taxon>
        <taxon>Nephilidae</taxon>
        <taxon>Nephila</taxon>
    </lineage>
</organism>
<comment type="caution">
    <text evidence="1">The sequence shown here is derived from an EMBL/GenBank/DDBJ whole genome shotgun (WGS) entry which is preliminary data.</text>
</comment>
<sequence length="75" mass="8584">IFSPKLRPSCAEPPTRVLHATNILARRLALSSSYLVDVDVDIEVQWTPRVVEKVLVDFGSKNLEDWMERSKDMDV</sequence>
<accession>A0A8X6MRG4</accession>
<reference evidence="1" key="1">
    <citation type="submission" date="2020-08" db="EMBL/GenBank/DDBJ databases">
        <title>Multicomponent nature underlies the extraordinary mechanical properties of spider dragline silk.</title>
        <authorList>
            <person name="Kono N."/>
            <person name="Nakamura H."/>
            <person name="Mori M."/>
            <person name="Yoshida Y."/>
            <person name="Ohtoshi R."/>
            <person name="Malay A.D."/>
            <person name="Moran D.A.P."/>
            <person name="Tomita M."/>
            <person name="Numata K."/>
            <person name="Arakawa K."/>
        </authorList>
    </citation>
    <scope>NUCLEOTIDE SEQUENCE</scope>
</reference>
<keyword evidence="2" id="KW-1185">Reference proteome</keyword>
<protein>
    <submittedName>
        <fullName evidence="1">Uncharacterized protein</fullName>
    </submittedName>
</protein>
<evidence type="ECO:0000313" key="2">
    <source>
        <dbReference type="Proteomes" id="UP000887013"/>
    </source>
</evidence>